<evidence type="ECO:0000313" key="2">
    <source>
        <dbReference type="Proteomes" id="UP000789366"/>
    </source>
</evidence>
<dbReference type="EMBL" id="CAJVPW010026596">
    <property type="protein sequence ID" value="CAG8712847.1"/>
    <property type="molecule type" value="Genomic_DNA"/>
</dbReference>
<keyword evidence="2" id="KW-1185">Reference proteome</keyword>
<gene>
    <name evidence="1" type="ORF">SPELUC_LOCUS11925</name>
</gene>
<name>A0ACA9PR30_9GLOM</name>
<protein>
    <submittedName>
        <fullName evidence="1">10905_t:CDS:1</fullName>
    </submittedName>
</protein>
<dbReference type="Proteomes" id="UP000789366">
    <property type="component" value="Unassembled WGS sequence"/>
</dbReference>
<comment type="caution">
    <text evidence="1">The sequence shown here is derived from an EMBL/GenBank/DDBJ whole genome shotgun (WGS) entry which is preliminary data.</text>
</comment>
<organism evidence="1 2">
    <name type="scientific">Cetraspora pellucida</name>
    <dbReference type="NCBI Taxonomy" id="1433469"/>
    <lineage>
        <taxon>Eukaryota</taxon>
        <taxon>Fungi</taxon>
        <taxon>Fungi incertae sedis</taxon>
        <taxon>Mucoromycota</taxon>
        <taxon>Glomeromycotina</taxon>
        <taxon>Glomeromycetes</taxon>
        <taxon>Diversisporales</taxon>
        <taxon>Gigasporaceae</taxon>
        <taxon>Cetraspora</taxon>
    </lineage>
</organism>
<evidence type="ECO:0000313" key="1">
    <source>
        <dbReference type="EMBL" id="CAG8712847.1"/>
    </source>
</evidence>
<sequence>MFFGDDVAKTFKQSLEKFVKIQEDALLLFSFKTRAKELPNLKATVKLINAKVENRRSNNYKLHNPEYHLMAPILLLYKPELADKTQKLFDSIPITTDIIISEFVKHGVTYSSSNAINEKALSFEILAHNQTINSSQNIYHANTICEVSTSKKKIPNSLISLFLEFFIKNESDINTLILFLQQKFQILQEKLEQWRFKIAFEMQNN</sequence>
<reference evidence="1" key="1">
    <citation type="submission" date="2021-06" db="EMBL/GenBank/DDBJ databases">
        <authorList>
            <person name="Kallberg Y."/>
            <person name="Tangrot J."/>
            <person name="Rosling A."/>
        </authorList>
    </citation>
    <scope>NUCLEOTIDE SEQUENCE</scope>
    <source>
        <strain evidence="1">28 12/20/2015</strain>
    </source>
</reference>
<proteinExistence type="predicted"/>
<accession>A0ACA9PR30</accession>